<dbReference type="EMBL" id="UFSO01000001">
    <property type="protein sequence ID" value="SSY61217.1"/>
    <property type="molecule type" value="Genomic_DNA"/>
</dbReference>
<organism evidence="2 3">
    <name type="scientific">Alysiella crassa</name>
    <dbReference type="NCBI Taxonomy" id="153491"/>
    <lineage>
        <taxon>Bacteria</taxon>
        <taxon>Pseudomonadati</taxon>
        <taxon>Pseudomonadota</taxon>
        <taxon>Betaproteobacteria</taxon>
        <taxon>Neisseriales</taxon>
        <taxon>Neisseriaceae</taxon>
        <taxon>Alysiella</taxon>
    </lineage>
</organism>
<sequence>MSYLFVLTDSLSEGKVIEPIEFKERINKSMLKKLLNTKKGKDDIIDFIDKSVQYEQYEAIQHFLECLYWLWIDPETRYYDVKEIIEWRKHIFEVLFSMEKIVLQWIEQDKILYCQSVMTHIDAIITAWKRELNKNLLTSTYMPEEEQSNLNQKIIKFRKEVWRYSTIDAMNENMVRFLNDEAREHGYVEELDSINCTIFHQLFDKINEDSDQIDKVVSMYRVLERLFGFEKVVSLCCKRDTNNQTAIEILLIKLQNIYKRSNSKYRERKLN</sequence>
<evidence type="ECO:0000313" key="3">
    <source>
        <dbReference type="Proteomes" id="UP000254209"/>
    </source>
</evidence>
<protein>
    <submittedName>
        <fullName evidence="2">Uncharacterized protein</fullName>
    </submittedName>
</protein>
<evidence type="ECO:0000313" key="1">
    <source>
        <dbReference type="EMBL" id="SSY61201.1"/>
    </source>
</evidence>
<gene>
    <name evidence="1" type="ORF">NCTC10283_00008</name>
    <name evidence="2" type="ORF">NCTC10283_00021</name>
</gene>
<evidence type="ECO:0000313" key="2">
    <source>
        <dbReference type="EMBL" id="SSY61217.1"/>
    </source>
</evidence>
<dbReference type="AlphaFoldDB" id="A0A376BFN9"/>
<keyword evidence="3" id="KW-1185">Reference proteome</keyword>
<reference evidence="2 3" key="1">
    <citation type="submission" date="2018-06" db="EMBL/GenBank/DDBJ databases">
        <authorList>
            <consortium name="Pathogen Informatics"/>
            <person name="Doyle S."/>
        </authorList>
    </citation>
    <scope>NUCLEOTIDE SEQUENCE [LARGE SCALE GENOMIC DNA]</scope>
    <source>
        <strain evidence="2 3">NCTC10283</strain>
    </source>
</reference>
<accession>A0A376BFN9</accession>
<proteinExistence type="predicted"/>
<dbReference type="Proteomes" id="UP000254209">
    <property type="component" value="Unassembled WGS sequence"/>
</dbReference>
<dbReference type="EMBL" id="UFSO01000001">
    <property type="protein sequence ID" value="SSY61201.1"/>
    <property type="molecule type" value="Genomic_DNA"/>
</dbReference>
<dbReference type="STRING" id="1120980.GCA_000745955_02451"/>
<name>A0A376BFN9_9NEIS</name>
<dbReference type="RefSeq" id="WP_034295454.1">
    <property type="nucleotide sequence ID" value="NZ_CP091520.2"/>
</dbReference>